<feature type="region of interest" description="Disordered" evidence="1">
    <location>
        <begin position="1"/>
        <end position="73"/>
    </location>
</feature>
<keyword evidence="3" id="KW-1185">Reference proteome</keyword>
<dbReference type="PANTHER" id="PTHR33240">
    <property type="entry name" value="OS08G0508500 PROTEIN"/>
    <property type="match status" value="1"/>
</dbReference>
<dbReference type="EMBL" id="JBJUIK010000010">
    <property type="protein sequence ID" value="KAL3516444.1"/>
    <property type="molecule type" value="Genomic_DNA"/>
</dbReference>
<comment type="caution">
    <text evidence="2">The sequence shown here is derived from an EMBL/GenBank/DDBJ whole genome shotgun (WGS) entry which is preliminary data.</text>
</comment>
<gene>
    <name evidence="2" type="ORF">ACH5RR_023346</name>
</gene>
<dbReference type="AlphaFoldDB" id="A0ABD2ZBX5"/>
<dbReference type="Proteomes" id="UP001630127">
    <property type="component" value="Unassembled WGS sequence"/>
</dbReference>
<evidence type="ECO:0000313" key="2">
    <source>
        <dbReference type="EMBL" id="KAL3516444.1"/>
    </source>
</evidence>
<evidence type="ECO:0000313" key="3">
    <source>
        <dbReference type="Proteomes" id="UP001630127"/>
    </source>
</evidence>
<reference evidence="2 3" key="1">
    <citation type="submission" date="2024-11" db="EMBL/GenBank/DDBJ databases">
        <title>A near-complete genome assembly of Cinchona calisaya.</title>
        <authorList>
            <person name="Lian D.C."/>
            <person name="Zhao X.W."/>
            <person name="Wei L."/>
        </authorList>
    </citation>
    <scope>NUCLEOTIDE SEQUENCE [LARGE SCALE GENOMIC DNA]</scope>
    <source>
        <tissue evidence="2">Nenye</tissue>
    </source>
</reference>
<name>A0ABD2ZBX5_9GENT</name>
<accession>A0ABD2ZBX5</accession>
<sequence length="207" mass="23350">MHRAHDTIIEEESNWKKREFQDYSSGKGRKKIEALSPKDNKRRGMYGPHERDRSRQKKERAKPVHQKKEDAGQVKSEINGIAGEPTNGNTKSVRKGYQLVGPSWGTSTKCLKRSSDLELVCIPLVGFSGPSIVPEEQIKRRVTLEEQPDWAIETINFLLVKTTLSYNAIFGRIGLHSFRAIPSTHNLCEKFPTEHGVGTLKGNKTIA</sequence>
<protein>
    <submittedName>
        <fullName evidence="2">Uncharacterized protein</fullName>
    </submittedName>
</protein>
<feature type="compositionally biased region" description="Basic and acidic residues" evidence="1">
    <location>
        <begin position="1"/>
        <end position="21"/>
    </location>
</feature>
<organism evidence="2 3">
    <name type="scientific">Cinchona calisaya</name>
    <dbReference type="NCBI Taxonomy" id="153742"/>
    <lineage>
        <taxon>Eukaryota</taxon>
        <taxon>Viridiplantae</taxon>
        <taxon>Streptophyta</taxon>
        <taxon>Embryophyta</taxon>
        <taxon>Tracheophyta</taxon>
        <taxon>Spermatophyta</taxon>
        <taxon>Magnoliopsida</taxon>
        <taxon>eudicotyledons</taxon>
        <taxon>Gunneridae</taxon>
        <taxon>Pentapetalae</taxon>
        <taxon>asterids</taxon>
        <taxon>lamiids</taxon>
        <taxon>Gentianales</taxon>
        <taxon>Rubiaceae</taxon>
        <taxon>Cinchonoideae</taxon>
        <taxon>Cinchoneae</taxon>
        <taxon>Cinchona</taxon>
    </lineage>
</organism>
<proteinExistence type="predicted"/>
<evidence type="ECO:0000256" key="1">
    <source>
        <dbReference type="SAM" id="MobiDB-lite"/>
    </source>
</evidence>
<dbReference type="PANTHER" id="PTHR33240:SF15">
    <property type="entry name" value="GAG-PRO-LIKE PROTEIN"/>
    <property type="match status" value="1"/>
</dbReference>
<feature type="compositionally biased region" description="Basic residues" evidence="1">
    <location>
        <begin position="54"/>
        <end position="65"/>
    </location>
</feature>